<evidence type="ECO:0000259" key="1">
    <source>
        <dbReference type="Pfam" id="PF05598"/>
    </source>
</evidence>
<evidence type="ECO:0000313" key="3">
    <source>
        <dbReference type="Proteomes" id="UP000239340"/>
    </source>
</evidence>
<dbReference type="EMBL" id="CP024309">
    <property type="protein sequence ID" value="AUX78665.1"/>
    <property type="molecule type" value="Genomic_DNA"/>
</dbReference>
<geneLocation type="plasmid" evidence="3">
    <name>psfrenxt3b</name>
</geneLocation>
<protein>
    <submittedName>
        <fullName evidence="2">IS5 family insertion sequence transposase domain-containing protein</fullName>
    </submittedName>
</protein>
<proteinExistence type="predicted"/>
<evidence type="ECO:0000313" key="2">
    <source>
        <dbReference type="EMBL" id="AUX78665.1"/>
    </source>
</evidence>
<feature type="domain" description="Transposase InsH N-terminal" evidence="1">
    <location>
        <begin position="15"/>
        <end position="58"/>
    </location>
</feature>
<accession>A0A2L0HB21</accession>
<gene>
    <name evidence="2" type="ORF">NXT3_PB00001</name>
</gene>
<name>A0A2L0HB21_RHIFR</name>
<reference evidence="2 3" key="1">
    <citation type="submission" date="2017-10" db="EMBL/GenBank/DDBJ databases">
        <title>Analysis of the genome sequences of Rhizobium populations associated to common bean (phaseolus vulgaris).</title>
        <authorList>
            <person name="Bustos P."/>
            <person name="Santamaria R.I."/>
            <person name="Miranda-Sanchez F."/>
            <person name="Perez-Carrascal O."/>
            <person name="Juarez S."/>
            <person name="Lozano L."/>
            <person name="Martinez-Flores I."/>
            <person name="Vinuesa P."/>
            <person name="Martinez-Romero E."/>
            <person name="Cevallos M.A."/>
            <person name="Romero D."/>
            <person name="Davila G."/>
            <person name="Gonzalez V."/>
        </authorList>
    </citation>
    <scope>NUCLEOTIDE SEQUENCE [LARGE SCALE GENOMIC DNA]</scope>
    <source>
        <strain evidence="2 3">NXT3</strain>
        <plasmid evidence="3">Plasmid psfrenxt3b</plasmid>
    </source>
</reference>
<dbReference type="AlphaFoldDB" id="A0A2L0HB21"/>
<keyword evidence="2" id="KW-0614">Plasmid</keyword>
<dbReference type="Pfam" id="PF05598">
    <property type="entry name" value="DUF772"/>
    <property type="match status" value="1"/>
</dbReference>
<dbReference type="InterPro" id="IPR008490">
    <property type="entry name" value="Transposase_InsH_N"/>
</dbReference>
<organism evidence="2 3">
    <name type="scientific">Rhizobium fredii</name>
    <name type="common">Sinorhizobium fredii</name>
    <dbReference type="NCBI Taxonomy" id="380"/>
    <lineage>
        <taxon>Bacteria</taxon>
        <taxon>Pseudomonadati</taxon>
        <taxon>Pseudomonadota</taxon>
        <taxon>Alphaproteobacteria</taxon>
        <taxon>Hyphomicrobiales</taxon>
        <taxon>Rhizobiaceae</taxon>
        <taxon>Sinorhizobium/Ensifer group</taxon>
        <taxon>Sinorhizobium</taxon>
    </lineage>
</organism>
<dbReference type="Proteomes" id="UP000239340">
    <property type="component" value="Plasmid pSfreNXT3b"/>
</dbReference>
<sequence length="164" mass="18565">MSIWRIVVDVIIRCEIGRSSIAPEKLMRAMLLQAFFSIRSERLFMKRLENDLQFRGLSTPALTIRLRTVLCFRRTVTVAGRRNSEKFQGAILAQPEVKALQSTDHFSADGTLIKACALMKSFDADAPWANSRRNAGRNAGSRLHGTRHSNPKRLINVQVFTGRH</sequence>